<evidence type="ECO:0000313" key="2">
    <source>
        <dbReference type="Proteomes" id="UP000231322"/>
    </source>
</evidence>
<dbReference type="AlphaFoldDB" id="A0A2G7HDT2"/>
<dbReference type="EMBL" id="PEIK01000012">
    <property type="protein sequence ID" value="PIH03259.1"/>
    <property type="molecule type" value="Genomic_DNA"/>
</dbReference>
<keyword evidence="2" id="KW-1185">Reference proteome</keyword>
<evidence type="ECO:0000313" key="1">
    <source>
        <dbReference type="EMBL" id="PIH03259.1"/>
    </source>
</evidence>
<protein>
    <submittedName>
        <fullName evidence="1">Uncharacterized protein</fullName>
    </submittedName>
</protein>
<gene>
    <name evidence="1" type="ORF">CS538_14120</name>
</gene>
<name>A0A2G7HDT2_9CLOT</name>
<sequence length="92" mass="10498">MTSDGVVSWGSVPKAVGYELNIQNKHTDEYYMIEMFHSANTGYRIPTTYDGQKLEKGVYLCYMIVKDTNGSTIGADDMLEFYYDGSKFRLIN</sequence>
<accession>A0A2G7HDT2</accession>
<dbReference type="Proteomes" id="UP000231322">
    <property type="component" value="Unassembled WGS sequence"/>
</dbReference>
<reference evidence="1 2" key="1">
    <citation type="submission" date="2017-10" db="EMBL/GenBank/DDBJ databases">
        <title>Reclassification of Eubacterium combesii and discrepancies in the nomenclature of botulinum neurotoxin producing clostridia. Request for an Opinion.</title>
        <authorList>
            <person name="Dobritsa A.P."/>
            <person name="Kutumbaka K.K."/>
            <person name="Samadpour M."/>
        </authorList>
    </citation>
    <scope>NUCLEOTIDE SEQUENCE [LARGE SCALE GENOMIC DNA]</scope>
    <source>
        <strain evidence="1 2">DSM 20696</strain>
    </source>
</reference>
<proteinExistence type="predicted"/>
<organism evidence="1 2">
    <name type="scientific">Clostridium combesii</name>
    <dbReference type="NCBI Taxonomy" id="39481"/>
    <lineage>
        <taxon>Bacteria</taxon>
        <taxon>Bacillati</taxon>
        <taxon>Bacillota</taxon>
        <taxon>Clostridia</taxon>
        <taxon>Eubacteriales</taxon>
        <taxon>Clostridiaceae</taxon>
        <taxon>Clostridium</taxon>
    </lineage>
</organism>
<comment type="caution">
    <text evidence="1">The sequence shown here is derived from an EMBL/GenBank/DDBJ whole genome shotgun (WGS) entry which is preliminary data.</text>
</comment>